<dbReference type="SUPFAM" id="SSF48484">
    <property type="entry name" value="Lipoxigenase"/>
    <property type="match status" value="1"/>
</dbReference>
<accession>A0A445BIG6</accession>
<evidence type="ECO:0000313" key="6">
    <source>
        <dbReference type="EMBL" id="RYR38411.1"/>
    </source>
</evidence>
<proteinExistence type="predicted"/>
<dbReference type="GO" id="GO:0046872">
    <property type="term" value="F:metal ion binding"/>
    <property type="evidence" value="ECO:0007669"/>
    <property type="project" value="UniProtKB-KW"/>
</dbReference>
<dbReference type="Gene3D" id="1.20.245.10">
    <property type="entry name" value="Lipoxygenase-1, Domain 5"/>
    <property type="match status" value="1"/>
</dbReference>
<dbReference type="STRING" id="3818.A0A445BIG6"/>
<feature type="domain" description="Lipoxygenase" evidence="5">
    <location>
        <begin position="170"/>
        <end position="365"/>
    </location>
</feature>
<name>A0A445BIG6_ARAHY</name>
<dbReference type="GO" id="GO:0016702">
    <property type="term" value="F:oxidoreductase activity, acting on single donors with incorporation of molecular oxygen, incorporation of two atoms of oxygen"/>
    <property type="evidence" value="ECO:0007669"/>
    <property type="project" value="InterPro"/>
</dbReference>
<evidence type="ECO:0000256" key="3">
    <source>
        <dbReference type="ARBA" id="ARBA00023002"/>
    </source>
</evidence>
<organism evidence="6 7">
    <name type="scientific">Arachis hypogaea</name>
    <name type="common">Peanut</name>
    <dbReference type="NCBI Taxonomy" id="3818"/>
    <lineage>
        <taxon>Eukaryota</taxon>
        <taxon>Viridiplantae</taxon>
        <taxon>Streptophyta</taxon>
        <taxon>Embryophyta</taxon>
        <taxon>Tracheophyta</taxon>
        <taxon>Spermatophyta</taxon>
        <taxon>Magnoliopsida</taxon>
        <taxon>eudicotyledons</taxon>
        <taxon>Gunneridae</taxon>
        <taxon>Pentapetalae</taxon>
        <taxon>rosids</taxon>
        <taxon>fabids</taxon>
        <taxon>Fabales</taxon>
        <taxon>Fabaceae</taxon>
        <taxon>Papilionoideae</taxon>
        <taxon>50 kb inversion clade</taxon>
        <taxon>dalbergioids sensu lato</taxon>
        <taxon>Dalbergieae</taxon>
        <taxon>Pterocarpus clade</taxon>
        <taxon>Arachis</taxon>
    </lineage>
</organism>
<reference evidence="6 7" key="1">
    <citation type="submission" date="2019-01" db="EMBL/GenBank/DDBJ databases">
        <title>Sequencing of cultivated peanut Arachis hypogaea provides insights into genome evolution and oil improvement.</title>
        <authorList>
            <person name="Chen X."/>
        </authorList>
    </citation>
    <scope>NUCLEOTIDE SEQUENCE [LARGE SCALE GENOMIC DNA]</scope>
    <source>
        <strain evidence="7">cv. Fuhuasheng</strain>
        <tissue evidence="6">Leaves</tissue>
    </source>
</reference>
<keyword evidence="7" id="KW-1185">Reference proteome</keyword>
<dbReference type="InterPro" id="IPR013819">
    <property type="entry name" value="LipOase_C"/>
</dbReference>
<keyword evidence="3" id="KW-0560">Oxidoreductase</keyword>
<dbReference type="InterPro" id="IPR036226">
    <property type="entry name" value="LipOase_C_sf"/>
</dbReference>
<dbReference type="InterPro" id="IPR000907">
    <property type="entry name" value="LipOase"/>
</dbReference>
<protein>
    <recommendedName>
        <fullName evidence="5">Lipoxygenase domain-containing protein</fullName>
    </recommendedName>
</protein>
<evidence type="ECO:0000259" key="5">
    <source>
        <dbReference type="PROSITE" id="PS51393"/>
    </source>
</evidence>
<dbReference type="PANTHER" id="PTHR11771">
    <property type="entry name" value="LIPOXYGENASE"/>
    <property type="match status" value="1"/>
</dbReference>
<keyword evidence="1" id="KW-0479">Metal-binding</keyword>
<evidence type="ECO:0000313" key="7">
    <source>
        <dbReference type="Proteomes" id="UP000289738"/>
    </source>
</evidence>
<dbReference type="EMBL" id="SDMP01000009">
    <property type="protein sequence ID" value="RYR38411.1"/>
    <property type="molecule type" value="Genomic_DNA"/>
</dbReference>
<gene>
    <name evidence="6" type="ORF">Ahy_A09g043456</name>
</gene>
<feature type="coiled-coil region" evidence="4">
    <location>
        <begin position="106"/>
        <end position="133"/>
    </location>
</feature>
<sequence>MCFFSETDILFPRKKKLLLEQNELHVARILVYEGCEREVVEAGKQSDDWCCLLCYLHPLFDVFAKVNPLQKVLAIVHGNLKLFESHVILAAHKAGKQTQDGRDEEITVLRVKIQNLKDDAAAANKKRMFVAEKSKELAIFQGQNKAFNSVGIVESAVKKEKSLQENPRTKHGMAVEDSSSPYGIHLVIEDYPYAVDGLEIWFAIKEWVQDCVSLYYPTDNDLKRDPELQNWWKEAVEVGHGDLKDKPWWPKMQTVEELVESCTTIIWTASALHAAVNFGQYPCGGLILNRPTLSIRLLPEQGTAEYEEMVKSHQKAYLITITPKLETLIDFTTIEILSKHASDEVYLRERDNPHWTFGSRALQPF</sequence>
<dbReference type="Proteomes" id="UP000289738">
    <property type="component" value="Chromosome A09"/>
</dbReference>
<dbReference type="AlphaFoldDB" id="A0A445BIG6"/>
<evidence type="ECO:0000256" key="1">
    <source>
        <dbReference type="ARBA" id="ARBA00022723"/>
    </source>
</evidence>
<comment type="caution">
    <text evidence="6">The sequence shown here is derived from an EMBL/GenBank/DDBJ whole genome shotgun (WGS) entry which is preliminary data.</text>
</comment>
<evidence type="ECO:0000256" key="2">
    <source>
        <dbReference type="ARBA" id="ARBA00022964"/>
    </source>
</evidence>
<dbReference type="PROSITE" id="PS51393">
    <property type="entry name" value="LIPOXYGENASE_3"/>
    <property type="match status" value="1"/>
</dbReference>
<evidence type="ECO:0000256" key="4">
    <source>
        <dbReference type="SAM" id="Coils"/>
    </source>
</evidence>
<dbReference type="GO" id="GO:0034440">
    <property type="term" value="P:lipid oxidation"/>
    <property type="evidence" value="ECO:0007669"/>
    <property type="project" value="InterPro"/>
</dbReference>
<keyword evidence="2" id="KW-0223">Dioxygenase</keyword>
<keyword evidence="4" id="KW-0175">Coiled coil</keyword>
<dbReference type="Pfam" id="PF00305">
    <property type="entry name" value="Lipoxygenase"/>
    <property type="match status" value="1"/>
</dbReference>